<organism evidence="5 6">
    <name type="scientific">Paenibacillus nasutitermitis</name>
    <dbReference type="NCBI Taxonomy" id="1652958"/>
    <lineage>
        <taxon>Bacteria</taxon>
        <taxon>Bacillati</taxon>
        <taxon>Bacillota</taxon>
        <taxon>Bacilli</taxon>
        <taxon>Bacillales</taxon>
        <taxon>Paenibacillaceae</taxon>
        <taxon>Paenibacillus</taxon>
    </lineage>
</organism>
<protein>
    <recommendedName>
        <fullName evidence="2">Putative cysteine ligase BshC</fullName>
        <ecNumber evidence="2">6.-.-.-</ecNumber>
    </recommendedName>
</protein>
<dbReference type="EMBL" id="BMHP01000002">
    <property type="protein sequence ID" value="GGD71125.1"/>
    <property type="molecule type" value="Genomic_DNA"/>
</dbReference>
<dbReference type="Proteomes" id="UP000612456">
    <property type="component" value="Unassembled WGS sequence"/>
</dbReference>
<reference evidence="5" key="1">
    <citation type="journal article" date="2014" name="Int. J. Syst. Evol. Microbiol.">
        <title>Complete genome sequence of Corynebacterium casei LMG S-19264T (=DSM 44701T), isolated from a smear-ripened cheese.</title>
        <authorList>
            <consortium name="US DOE Joint Genome Institute (JGI-PGF)"/>
            <person name="Walter F."/>
            <person name="Albersmeier A."/>
            <person name="Kalinowski J."/>
            <person name="Ruckert C."/>
        </authorList>
    </citation>
    <scope>NUCLEOTIDE SEQUENCE</scope>
    <source>
        <strain evidence="5">CGMCC 1.15178</strain>
    </source>
</reference>
<evidence type="ECO:0000259" key="4">
    <source>
        <dbReference type="Pfam" id="PF24850"/>
    </source>
</evidence>
<comment type="similarity">
    <text evidence="2">Belongs to the BshC family.</text>
</comment>
<comment type="function">
    <text evidence="2">Involved in bacillithiol (BSH) biosynthesis. May catalyze the last step of the pathway, the addition of cysteine to glucosamine malate (GlcN-Mal) to generate BSH.</text>
</comment>
<dbReference type="InterPro" id="IPR055398">
    <property type="entry name" value="Rossmann-like_BshC"/>
</dbReference>
<evidence type="ECO:0000313" key="6">
    <source>
        <dbReference type="Proteomes" id="UP000612456"/>
    </source>
</evidence>
<dbReference type="PIRSF" id="PIRSF012535">
    <property type="entry name" value="UCP012535"/>
    <property type="match status" value="1"/>
</dbReference>
<dbReference type="RefSeq" id="WP_188992857.1">
    <property type="nucleotide sequence ID" value="NZ_BMHP01000002.1"/>
</dbReference>
<keyword evidence="1 2" id="KW-0436">Ligase</keyword>
<dbReference type="AlphaFoldDB" id="A0A916Z288"/>
<dbReference type="InterPro" id="IPR055399">
    <property type="entry name" value="CC_BshC"/>
</dbReference>
<gene>
    <name evidence="2 5" type="primary">bshC</name>
    <name evidence="5" type="ORF">GCM10010911_31240</name>
</gene>
<feature type="domain" description="Bacillithiol biosynthesis BshC C-terminal coiled-coil" evidence="4">
    <location>
        <begin position="395"/>
        <end position="553"/>
    </location>
</feature>
<evidence type="ECO:0000256" key="1">
    <source>
        <dbReference type="ARBA" id="ARBA00022598"/>
    </source>
</evidence>
<reference evidence="5" key="2">
    <citation type="submission" date="2020-09" db="EMBL/GenBank/DDBJ databases">
        <authorList>
            <person name="Sun Q."/>
            <person name="Zhou Y."/>
        </authorList>
    </citation>
    <scope>NUCLEOTIDE SEQUENCE</scope>
    <source>
        <strain evidence="5">CGMCC 1.15178</strain>
    </source>
</reference>
<keyword evidence="6" id="KW-1185">Reference proteome</keyword>
<dbReference type="HAMAP" id="MF_01867">
    <property type="entry name" value="BshC"/>
    <property type="match status" value="1"/>
</dbReference>
<accession>A0A916Z288</accession>
<dbReference type="Pfam" id="PF24850">
    <property type="entry name" value="CC_BshC"/>
    <property type="match status" value="1"/>
</dbReference>
<dbReference type="NCBIfam" id="TIGR03998">
    <property type="entry name" value="thiol_BshC"/>
    <property type="match status" value="1"/>
</dbReference>
<dbReference type="Pfam" id="PF10079">
    <property type="entry name" value="Rossmann-like_BshC"/>
    <property type="match status" value="1"/>
</dbReference>
<dbReference type="InterPro" id="IPR011199">
    <property type="entry name" value="Bacillithiol_biosynth_BshC"/>
</dbReference>
<name>A0A916Z288_9BACL</name>
<dbReference type="EC" id="6.-.-.-" evidence="2"/>
<evidence type="ECO:0000313" key="5">
    <source>
        <dbReference type="EMBL" id="GGD71125.1"/>
    </source>
</evidence>
<feature type="domain" description="Bacillithiol biosynthesis BshC N-terminal Rossmann-like" evidence="3">
    <location>
        <begin position="1"/>
        <end position="393"/>
    </location>
</feature>
<evidence type="ECO:0000256" key="2">
    <source>
        <dbReference type="HAMAP-Rule" id="MF_01867"/>
    </source>
</evidence>
<comment type="caution">
    <text evidence="5">The sequence shown here is derived from an EMBL/GenBank/DDBJ whole genome shotgun (WGS) entry which is preliminary data.</text>
</comment>
<proteinExistence type="inferred from homology"/>
<sequence>MEMESVQLPFGQPLTEQYVKRTNPKVEGIFGSHPIDDKAWTNRLNQLKAHETRRIPADRLAVMLERYNTRFNANSSVMINIAAIAKGASVVVGGQQAGLWTGPLLVIHKAVTILAAAREASRLTGETVVPVFWIAGEDHDWDEANHAFVYDEENEIRKIAVDRPSGSRTSVSRTEVTSAALDALIKELKESLPDTAFKPELIRKMAAFGEQSRSMTDLFALMMGWMFGEQGLVLLDSDDPALRELEAPMFRRMIERNDELEQAYLAGVETVSGLGFAPQADAQEGCANIFLFMDVPEGEEDTGNPERTLLYKRGGRFENRKGTFSCSREELLSIADETPDRLSNNVLTRPLMQDYVLPVLAAVLGAGEIAYWAVTAPAFSLLDMQMPVILPRMSFTLMEGAVSKHMLKFDLTLEDVAFRFTERKNTWLKEQDHIDIDSRFEEAKRYFAEMYDPLLDTIGSIEPGLTVLGEDNKRRINEQIEYLEKRTKEAHARRFETVTRQLDRIAGSLWPDGQPQERVVNALVYWNLYGRSWLERLLELPLDRSGGHRIIYI</sequence>
<dbReference type="GO" id="GO:0016874">
    <property type="term" value="F:ligase activity"/>
    <property type="evidence" value="ECO:0007669"/>
    <property type="project" value="UniProtKB-UniRule"/>
</dbReference>
<evidence type="ECO:0000259" key="3">
    <source>
        <dbReference type="Pfam" id="PF10079"/>
    </source>
</evidence>